<dbReference type="InterPro" id="IPR059226">
    <property type="entry name" value="Choice_anch_Q_dom"/>
</dbReference>
<gene>
    <name evidence="2" type="ORF">SAMN05216186_11541</name>
</gene>
<dbReference type="STRING" id="137658.SAMN05216186_11541"/>
<organism evidence="2 3">
    <name type="scientific">Pseudomonas indica</name>
    <dbReference type="NCBI Taxonomy" id="137658"/>
    <lineage>
        <taxon>Bacteria</taxon>
        <taxon>Pseudomonadati</taxon>
        <taxon>Pseudomonadota</taxon>
        <taxon>Gammaproteobacteria</taxon>
        <taxon>Pseudomonadales</taxon>
        <taxon>Pseudomonadaceae</taxon>
        <taxon>Pseudomonas</taxon>
    </lineage>
</organism>
<evidence type="ECO:0008006" key="4">
    <source>
        <dbReference type="Google" id="ProtNLM"/>
    </source>
</evidence>
<dbReference type="NCBIfam" id="NF041518">
    <property type="entry name" value="choice_anch_Q"/>
    <property type="match status" value="1"/>
</dbReference>
<sequence length="448" mass="46722">MPAFPFFRALGALCLTAPFAATAADFVVDKTSDSFDPGCTTACSLRETLYRANAMPGSHRVILREATYSLTLPDPVWNPDEDPDPDEDDGVRGDLDIRGDITLVGASQDGSVIQGSTERLIEVLPDARLQLRRLTLRDGLADTYGGAVRNDGETVVHRVSFLNNRADAGIQGQGGAIANFASLSVSHALFEGNNSNGDEGFFGRGGAIFNRGDLLLRDSTLRRNSVTDSDGDYGQGGALYNEGVADVARTTFVDNAAGVPLFGGGGSAIANRAGGRLLLTNSTLSGNQGIETNGVLTNGFARFAEDANVQARLVNVTIAGNDGLGVSNSGNLLIRNSLVAGNRLGGSPANCATLGTYRAIGLLLGADTGNCTADVLVDDALTFRKVLHVLSNNKGTTQTHALRKGSPALDAGIGSCTRHDQRGVPRPQDGDGDGVAVCDLGAYERIRP</sequence>
<name>A0A1G9HH39_9PSED</name>
<evidence type="ECO:0000313" key="2">
    <source>
        <dbReference type="EMBL" id="SDL12300.1"/>
    </source>
</evidence>
<reference evidence="2 3" key="1">
    <citation type="submission" date="2016-10" db="EMBL/GenBank/DDBJ databases">
        <authorList>
            <person name="de Groot N.N."/>
        </authorList>
    </citation>
    <scope>NUCLEOTIDE SEQUENCE [LARGE SCALE GENOMIC DNA]</scope>
    <source>
        <strain evidence="2 3">JCM 21544</strain>
    </source>
</reference>
<keyword evidence="1" id="KW-0732">Signal</keyword>
<evidence type="ECO:0000313" key="3">
    <source>
        <dbReference type="Proteomes" id="UP000198706"/>
    </source>
</evidence>
<dbReference type="AlphaFoldDB" id="A0A1G9HH39"/>
<protein>
    <recommendedName>
        <fullName evidence="4">CSLREA domain-containing protein</fullName>
    </recommendedName>
</protein>
<dbReference type="Proteomes" id="UP000198706">
    <property type="component" value="Unassembled WGS sequence"/>
</dbReference>
<dbReference type="SUPFAM" id="SSF51126">
    <property type="entry name" value="Pectin lyase-like"/>
    <property type="match status" value="1"/>
</dbReference>
<dbReference type="InterPro" id="IPR011050">
    <property type="entry name" value="Pectin_lyase_fold/virulence"/>
</dbReference>
<dbReference type="RefSeq" id="WP_084336357.1">
    <property type="nucleotide sequence ID" value="NZ_FNFD01000015.1"/>
</dbReference>
<evidence type="ECO:0000256" key="1">
    <source>
        <dbReference type="SAM" id="SignalP"/>
    </source>
</evidence>
<feature type="chain" id="PRO_5011586363" description="CSLREA domain-containing protein" evidence="1">
    <location>
        <begin position="24"/>
        <end position="448"/>
    </location>
</feature>
<proteinExistence type="predicted"/>
<dbReference type="OrthoDB" id="6828855at2"/>
<dbReference type="EMBL" id="FNFD01000015">
    <property type="protein sequence ID" value="SDL12300.1"/>
    <property type="molecule type" value="Genomic_DNA"/>
</dbReference>
<feature type="signal peptide" evidence="1">
    <location>
        <begin position="1"/>
        <end position="23"/>
    </location>
</feature>
<accession>A0A1G9HH39</accession>
<keyword evidence="3" id="KW-1185">Reference proteome</keyword>